<evidence type="ECO:0000259" key="2">
    <source>
        <dbReference type="Pfam" id="PF20155"/>
    </source>
</evidence>
<accession>A0A844GGT6</accession>
<feature type="domain" description="Tape measure protein N-terminal" evidence="2">
    <location>
        <begin position="91"/>
        <end position="164"/>
    </location>
</feature>
<proteinExistence type="predicted"/>
<feature type="region of interest" description="Disordered" evidence="1">
    <location>
        <begin position="68"/>
        <end position="93"/>
    </location>
</feature>
<dbReference type="Pfam" id="PF20155">
    <property type="entry name" value="TMP_3"/>
    <property type="match status" value="1"/>
</dbReference>
<dbReference type="EMBL" id="WLYX01000001">
    <property type="protein sequence ID" value="MTD34097.1"/>
    <property type="molecule type" value="Genomic_DNA"/>
</dbReference>
<evidence type="ECO:0000256" key="1">
    <source>
        <dbReference type="SAM" id="MobiDB-lite"/>
    </source>
</evidence>
<dbReference type="PANTHER" id="PTHR38812:SF2">
    <property type="entry name" value="MU-LIKE PROPHAGE FLUMU PROTEIN GP42"/>
    <property type="match status" value="1"/>
</dbReference>
<dbReference type="PANTHER" id="PTHR38812">
    <property type="entry name" value="MU-LIKE PROPHAGE FLUMU PROTEIN GP42"/>
    <property type="match status" value="1"/>
</dbReference>
<name>A0A844GGT6_9NEIS</name>
<gene>
    <name evidence="3" type="ORF">GKE73_16900</name>
</gene>
<dbReference type="AlphaFoldDB" id="A0A844GGT6"/>
<reference evidence="3 4" key="1">
    <citation type="submission" date="2019-11" db="EMBL/GenBank/DDBJ databases">
        <title>Draft genome sequence of Paludibacterium sp. dN18-1.</title>
        <authorList>
            <person name="Im W.-T."/>
        </authorList>
    </citation>
    <scope>NUCLEOTIDE SEQUENCE [LARGE SCALE GENOMIC DNA]</scope>
    <source>
        <strain evidence="4">dN 18-1</strain>
    </source>
</reference>
<evidence type="ECO:0000313" key="4">
    <source>
        <dbReference type="Proteomes" id="UP000446658"/>
    </source>
</evidence>
<dbReference type="InterPro" id="IPR013491">
    <property type="entry name" value="Tape_meas_N"/>
</dbReference>
<feature type="compositionally biased region" description="Basic and acidic residues" evidence="1">
    <location>
        <begin position="79"/>
        <end position="93"/>
    </location>
</feature>
<dbReference type="Proteomes" id="UP000446658">
    <property type="component" value="Unassembled WGS sequence"/>
</dbReference>
<sequence>MGADGWRSVRNAANPAEQCREVRRTRCWRHGQAETDGTGYAVRCSGADAVVYPAEKLRPRPNVRCAASRVRSGRQTWRKSGDAGPDHPRPGQAWSKEKLQGEEALQLIEAGVPVWDLLGKKIGKSASELQTLSASGQLGRDSIRQLIAAMEDDAKGAAASNVSTGKVLCQICRISGSSFWLRFPKMARWMRPKSRSRS</sequence>
<evidence type="ECO:0000313" key="3">
    <source>
        <dbReference type="EMBL" id="MTD34097.1"/>
    </source>
</evidence>
<dbReference type="NCBIfam" id="TIGR02675">
    <property type="entry name" value="tape_meas_nterm"/>
    <property type="match status" value="1"/>
</dbReference>
<dbReference type="InterPro" id="IPR053058">
    <property type="entry name" value="Mulikevirus_tape_measure"/>
</dbReference>
<protein>
    <submittedName>
        <fullName evidence="3">Tape measure protein</fullName>
    </submittedName>
</protein>
<comment type="caution">
    <text evidence="3">The sequence shown here is derived from an EMBL/GenBank/DDBJ whole genome shotgun (WGS) entry which is preliminary data.</text>
</comment>
<keyword evidence="4" id="KW-1185">Reference proteome</keyword>
<organism evidence="3 4">
    <name type="scientific">Paludibacterium denitrificans</name>
    <dbReference type="NCBI Taxonomy" id="2675226"/>
    <lineage>
        <taxon>Bacteria</taxon>
        <taxon>Pseudomonadati</taxon>
        <taxon>Pseudomonadota</taxon>
        <taxon>Betaproteobacteria</taxon>
        <taxon>Neisseriales</taxon>
        <taxon>Chromobacteriaceae</taxon>
        <taxon>Paludibacterium</taxon>
    </lineage>
</organism>